<organism evidence="1 2">
    <name type="scientific">Smallanthus sonchifolius</name>
    <dbReference type="NCBI Taxonomy" id="185202"/>
    <lineage>
        <taxon>Eukaryota</taxon>
        <taxon>Viridiplantae</taxon>
        <taxon>Streptophyta</taxon>
        <taxon>Embryophyta</taxon>
        <taxon>Tracheophyta</taxon>
        <taxon>Spermatophyta</taxon>
        <taxon>Magnoliopsida</taxon>
        <taxon>eudicotyledons</taxon>
        <taxon>Gunneridae</taxon>
        <taxon>Pentapetalae</taxon>
        <taxon>asterids</taxon>
        <taxon>campanulids</taxon>
        <taxon>Asterales</taxon>
        <taxon>Asteraceae</taxon>
        <taxon>Asteroideae</taxon>
        <taxon>Heliantheae alliance</taxon>
        <taxon>Millerieae</taxon>
        <taxon>Smallanthus</taxon>
    </lineage>
</organism>
<name>A0ACB9JBC9_9ASTR</name>
<reference evidence="2" key="1">
    <citation type="journal article" date="2022" name="Mol. Ecol. Resour.">
        <title>The genomes of chicory, endive, great burdock and yacon provide insights into Asteraceae palaeo-polyploidization history and plant inulin production.</title>
        <authorList>
            <person name="Fan W."/>
            <person name="Wang S."/>
            <person name="Wang H."/>
            <person name="Wang A."/>
            <person name="Jiang F."/>
            <person name="Liu H."/>
            <person name="Zhao H."/>
            <person name="Xu D."/>
            <person name="Zhang Y."/>
        </authorList>
    </citation>
    <scope>NUCLEOTIDE SEQUENCE [LARGE SCALE GENOMIC DNA]</scope>
    <source>
        <strain evidence="2">cv. Yunnan</strain>
    </source>
</reference>
<evidence type="ECO:0000313" key="2">
    <source>
        <dbReference type="Proteomes" id="UP001056120"/>
    </source>
</evidence>
<reference evidence="1 2" key="2">
    <citation type="journal article" date="2022" name="Mol. Ecol. Resour.">
        <title>The genomes of chicory, endive, great burdock and yacon provide insights into Asteraceae paleo-polyploidization history and plant inulin production.</title>
        <authorList>
            <person name="Fan W."/>
            <person name="Wang S."/>
            <person name="Wang H."/>
            <person name="Wang A."/>
            <person name="Jiang F."/>
            <person name="Liu H."/>
            <person name="Zhao H."/>
            <person name="Xu D."/>
            <person name="Zhang Y."/>
        </authorList>
    </citation>
    <scope>NUCLEOTIDE SEQUENCE [LARGE SCALE GENOMIC DNA]</scope>
    <source>
        <strain evidence="2">cv. Yunnan</strain>
        <tissue evidence="1">Leaves</tissue>
    </source>
</reference>
<dbReference type="EMBL" id="CM042021">
    <property type="protein sequence ID" value="KAI3817006.1"/>
    <property type="molecule type" value="Genomic_DNA"/>
</dbReference>
<evidence type="ECO:0000313" key="1">
    <source>
        <dbReference type="EMBL" id="KAI3817006.1"/>
    </source>
</evidence>
<comment type="caution">
    <text evidence="1">The sequence shown here is derived from an EMBL/GenBank/DDBJ whole genome shotgun (WGS) entry which is preliminary data.</text>
</comment>
<keyword evidence="2" id="KW-1185">Reference proteome</keyword>
<sequence length="123" mass="13335">MADKVHLSSKQSVGINTATGNSNPTFPASKPQLHTTRRFIVPGVSIQPNHHHICPNNSTSPSNVEGRRTTVMEKKVGKIVQCIGDEDSGEVQVKRQCDKVFSCGPQRSGRGMLVFDDEMGATC</sequence>
<gene>
    <name evidence="1" type="ORF">L1987_10792</name>
</gene>
<dbReference type="Proteomes" id="UP001056120">
    <property type="component" value="Linkage Group LG04"/>
</dbReference>
<proteinExistence type="predicted"/>
<protein>
    <submittedName>
        <fullName evidence="1">Uncharacterized protein</fullName>
    </submittedName>
</protein>
<accession>A0ACB9JBC9</accession>